<proteinExistence type="predicted"/>
<evidence type="ECO:0000256" key="1">
    <source>
        <dbReference type="SAM" id="MobiDB-lite"/>
    </source>
</evidence>
<reference evidence="2 3" key="1">
    <citation type="submission" date="2019-02" db="EMBL/GenBank/DDBJ databases">
        <title>Deep-cultivation of Planctomycetes and their phenomic and genomic characterization uncovers novel biology.</title>
        <authorList>
            <person name="Wiegand S."/>
            <person name="Jogler M."/>
            <person name="Boedeker C."/>
            <person name="Pinto D."/>
            <person name="Vollmers J."/>
            <person name="Rivas-Marin E."/>
            <person name="Kohn T."/>
            <person name="Peeters S.H."/>
            <person name="Heuer A."/>
            <person name="Rast P."/>
            <person name="Oberbeckmann S."/>
            <person name="Bunk B."/>
            <person name="Jeske O."/>
            <person name="Meyerdierks A."/>
            <person name="Storesund J.E."/>
            <person name="Kallscheuer N."/>
            <person name="Luecker S."/>
            <person name="Lage O.M."/>
            <person name="Pohl T."/>
            <person name="Merkel B.J."/>
            <person name="Hornburger P."/>
            <person name="Mueller R.-W."/>
            <person name="Bruemmer F."/>
            <person name="Labrenz M."/>
            <person name="Spormann A.M."/>
            <person name="Op Den Camp H."/>
            <person name="Overmann J."/>
            <person name="Amann R."/>
            <person name="Jetten M.S.M."/>
            <person name="Mascher T."/>
            <person name="Medema M.H."/>
            <person name="Devos D.P."/>
            <person name="Kaster A.-K."/>
            <person name="Ovreas L."/>
            <person name="Rohde M."/>
            <person name="Galperin M.Y."/>
            <person name="Jogler C."/>
        </authorList>
    </citation>
    <scope>NUCLEOTIDE SEQUENCE [LARGE SCALE GENOMIC DNA]</scope>
    <source>
        <strain evidence="2 3">CA13</strain>
    </source>
</reference>
<feature type="region of interest" description="Disordered" evidence="1">
    <location>
        <begin position="30"/>
        <end position="50"/>
    </location>
</feature>
<sequence>MHRKINAISRLSAGLVCLVLLPIAISLSGSAQSPSRSATYPSPQASSPYQQRLSPYLDLLRTDNSLLGPYHSFVRPRQQIRQNVSTQAIQLQRIERTIERPTSTTTSSGRLPTGRGGTFNNYLHFYQFNR</sequence>
<dbReference type="AlphaFoldDB" id="A0A5C5Z694"/>
<keyword evidence="3" id="KW-1185">Reference proteome</keyword>
<protein>
    <submittedName>
        <fullName evidence="2">Uncharacterized protein</fullName>
    </submittedName>
</protein>
<comment type="caution">
    <text evidence="2">The sequence shown here is derived from an EMBL/GenBank/DDBJ whole genome shotgun (WGS) entry which is preliminary data.</text>
</comment>
<gene>
    <name evidence="2" type="ORF">CA13_42310</name>
</gene>
<organism evidence="2 3">
    <name type="scientific">Novipirellula herctigrandis</name>
    <dbReference type="NCBI Taxonomy" id="2527986"/>
    <lineage>
        <taxon>Bacteria</taxon>
        <taxon>Pseudomonadati</taxon>
        <taxon>Planctomycetota</taxon>
        <taxon>Planctomycetia</taxon>
        <taxon>Pirellulales</taxon>
        <taxon>Pirellulaceae</taxon>
        <taxon>Novipirellula</taxon>
    </lineage>
</organism>
<evidence type="ECO:0000313" key="3">
    <source>
        <dbReference type="Proteomes" id="UP000315010"/>
    </source>
</evidence>
<name>A0A5C5Z694_9BACT</name>
<accession>A0A5C5Z694</accession>
<dbReference type="EMBL" id="SJPJ01000001">
    <property type="protein sequence ID" value="TWT82768.1"/>
    <property type="molecule type" value="Genomic_DNA"/>
</dbReference>
<evidence type="ECO:0000313" key="2">
    <source>
        <dbReference type="EMBL" id="TWT82768.1"/>
    </source>
</evidence>
<dbReference type="Proteomes" id="UP000315010">
    <property type="component" value="Unassembled WGS sequence"/>
</dbReference>
<dbReference type="OrthoDB" id="278879at2"/>
<dbReference type="RefSeq" id="WP_146399486.1">
    <property type="nucleotide sequence ID" value="NZ_SJPJ01000001.1"/>
</dbReference>